<dbReference type="Gene3D" id="1.20.1050.60">
    <property type="entry name" value="alpha-1,2-mannosidase"/>
    <property type="match status" value="1"/>
</dbReference>
<dbReference type="InterPro" id="IPR012939">
    <property type="entry name" value="Glyco_hydro_92"/>
</dbReference>
<sequence>MKRYLGYFLVAGLTLPALAQSPAEQVNVFLGSSGDHGQLSPAASYPFSMLSLGPQTYPNLHTGYEHLARTFLGFTHTRFEGVGCQGAGGNLLVKPLLGTDPAQTTLLKKTERATPGYYGVTFENGIGAELTAAQRFGLHRYHFPASGARGLFMDISYSFANGFKHEEHATTDNTLSGWLEAGTTCGAGTYRLYYYLETSQPVQWEPAGAHKLVARLPTTGAPDVEVRVAFSSVSLADAQATLKQQAAADFAAVRQASAQAWNALLGRVQVQGAPDRERLFYSLLYRTLQSPYVVSEPDGRYQATNGSLQHSTRPVYNGWAIWDNYHTQLPLLSLAYPTEFQDIATSLANLYRFGKKDYATQHEPSPTVRTEHASVVLLDAARKGYTVDLRGIRDSLVSQARRLDYSHPDKALESSYDAWALGEILGRLKESKEAAVWHTKALDYKRYWQKDFQDMTKPDVDRLPARGLYQGTIWQYRWNVPYDIRGLQELMGGEAAFRQQLDAFFGGDYYNHANETDLQAPTLYNATRQPWLSQALVHHLAVDTVVQHYFNDNSRGIDPYVGRIYQNQPQAYLRTMDDDAGAMSAWFVLAGCGLLPACVGEPVYYLNLPLFQQLTLQTGGRKPLTIKVENYGPNRMYIQAARLNGKPLNRNWLTHQELAAGGTLEFVAADVPNKAWGTQQLWVAGEPTSNAPAKAK</sequence>
<evidence type="ECO:0000256" key="1">
    <source>
        <dbReference type="ARBA" id="ARBA00001913"/>
    </source>
</evidence>
<comment type="cofactor">
    <cofactor evidence="1">
        <name>Ca(2+)</name>
        <dbReference type="ChEBI" id="CHEBI:29108"/>
    </cofactor>
</comment>
<organism evidence="7 8">
    <name type="scientific">Hymenobacter setariae</name>
    <dbReference type="NCBI Taxonomy" id="2594794"/>
    <lineage>
        <taxon>Bacteria</taxon>
        <taxon>Pseudomonadati</taxon>
        <taxon>Bacteroidota</taxon>
        <taxon>Cytophagia</taxon>
        <taxon>Cytophagales</taxon>
        <taxon>Hymenobacteraceae</taxon>
        <taxon>Hymenobacter</taxon>
    </lineage>
</organism>
<proteinExistence type="predicted"/>
<feature type="domain" description="Glycosyl hydrolase family 92 N-terminal" evidence="6">
    <location>
        <begin position="26"/>
        <end position="203"/>
    </location>
</feature>
<feature type="chain" id="PRO_5022221649" evidence="4">
    <location>
        <begin position="20"/>
        <end position="696"/>
    </location>
</feature>
<evidence type="ECO:0000256" key="2">
    <source>
        <dbReference type="ARBA" id="ARBA00011245"/>
    </source>
</evidence>
<dbReference type="InterPro" id="IPR050883">
    <property type="entry name" value="PNGase"/>
</dbReference>
<evidence type="ECO:0000313" key="7">
    <source>
        <dbReference type="EMBL" id="TVT41950.1"/>
    </source>
</evidence>
<evidence type="ECO:0000313" key="8">
    <source>
        <dbReference type="Proteomes" id="UP000317624"/>
    </source>
</evidence>
<dbReference type="InterPro" id="IPR041371">
    <property type="entry name" value="GH92_N"/>
</dbReference>
<comment type="caution">
    <text evidence="7">The sequence shown here is derived from an EMBL/GenBank/DDBJ whole genome shotgun (WGS) entry which is preliminary data.</text>
</comment>
<dbReference type="PANTHER" id="PTHR12143">
    <property type="entry name" value="PEPTIDE N-GLYCANASE PNGASE -RELATED"/>
    <property type="match status" value="1"/>
</dbReference>
<feature type="domain" description="Glycosyl hydrolase family 92" evidence="5">
    <location>
        <begin position="560"/>
        <end position="667"/>
    </location>
</feature>
<dbReference type="Pfam" id="PF17678">
    <property type="entry name" value="Glyco_hydro_92N"/>
    <property type="match status" value="1"/>
</dbReference>
<gene>
    <name evidence="7" type="ORF">FNT36_06710</name>
</gene>
<dbReference type="GO" id="GO:0005829">
    <property type="term" value="C:cytosol"/>
    <property type="evidence" value="ECO:0007669"/>
    <property type="project" value="TreeGrafter"/>
</dbReference>
<keyword evidence="4" id="KW-0732">Signal</keyword>
<dbReference type="PANTHER" id="PTHR12143:SF39">
    <property type="entry name" value="SECRETED PROTEIN"/>
    <property type="match status" value="1"/>
</dbReference>
<feature type="domain" description="Glycosyl hydrolase family 92" evidence="5">
    <location>
        <begin position="238"/>
        <end position="557"/>
    </location>
</feature>
<dbReference type="Pfam" id="PF07971">
    <property type="entry name" value="Glyco_hydro_92"/>
    <property type="match status" value="2"/>
</dbReference>
<evidence type="ECO:0000259" key="6">
    <source>
        <dbReference type="Pfam" id="PF17678"/>
    </source>
</evidence>
<comment type="subunit">
    <text evidence="2">Monomer.</text>
</comment>
<dbReference type="GO" id="GO:0005975">
    <property type="term" value="P:carbohydrate metabolic process"/>
    <property type="evidence" value="ECO:0007669"/>
    <property type="project" value="InterPro"/>
</dbReference>
<dbReference type="InterPro" id="IPR014718">
    <property type="entry name" value="GH-type_carb-bd"/>
</dbReference>
<dbReference type="InterPro" id="IPR008928">
    <property type="entry name" value="6-hairpin_glycosidase_sf"/>
</dbReference>
<accession>A0A558BZK4</accession>
<protein>
    <submittedName>
        <fullName evidence="7">Glycoside hydrolase family 92 protein</fullName>
    </submittedName>
</protein>
<keyword evidence="3" id="KW-0106">Calcium</keyword>
<dbReference type="Proteomes" id="UP000317624">
    <property type="component" value="Unassembled WGS sequence"/>
</dbReference>
<keyword evidence="7" id="KW-0378">Hydrolase</keyword>
<dbReference type="Gene3D" id="2.70.98.10">
    <property type="match status" value="1"/>
</dbReference>
<dbReference type="Gene3D" id="3.30.2080.10">
    <property type="entry name" value="GH92 mannosidase domain"/>
    <property type="match status" value="1"/>
</dbReference>
<reference evidence="7 8" key="1">
    <citation type="submission" date="2019-07" db="EMBL/GenBank/DDBJ databases">
        <title>Hymenobacter sp. straun FUR1 Genome sequencing and assembly.</title>
        <authorList>
            <person name="Chhetri G."/>
        </authorList>
    </citation>
    <scope>NUCLEOTIDE SEQUENCE [LARGE SCALE GENOMIC DNA]</scope>
    <source>
        <strain evidence="7 8">Fur1</strain>
    </source>
</reference>
<dbReference type="AlphaFoldDB" id="A0A558BZK4"/>
<dbReference type="GO" id="GO:0006516">
    <property type="term" value="P:glycoprotein catabolic process"/>
    <property type="evidence" value="ECO:0007669"/>
    <property type="project" value="TreeGrafter"/>
</dbReference>
<dbReference type="EMBL" id="VMRJ01000002">
    <property type="protein sequence ID" value="TVT41950.1"/>
    <property type="molecule type" value="Genomic_DNA"/>
</dbReference>
<dbReference type="GO" id="GO:0030246">
    <property type="term" value="F:carbohydrate binding"/>
    <property type="evidence" value="ECO:0007669"/>
    <property type="project" value="InterPro"/>
</dbReference>
<dbReference type="GO" id="GO:0000224">
    <property type="term" value="F:peptide-N4-(N-acetyl-beta-glucosaminyl)asparagine amidase activity"/>
    <property type="evidence" value="ECO:0007669"/>
    <property type="project" value="TreeGrafter"/>
</dbReference>
<dbReference type="SUPFAM" id="SSF48208">
    <property type="entry name" value="Six-hairpin glycosidases"/>
    <property type="match status" value="1"/>
</dbReference>
<feature type="signal peptide" evidence="4">
    <location>
        <begin position="1"/>
        <end position="19"/>
    </location>
</feature>
<dbReference type="Gene3D" id="1.20.1610.10">
    <property type="entry name" value="alpha-1,2-mannosidases domains"/>
    <property type="match status" value="1"/>
</dbReference>
<dbReference type="OrthoDB" id="9804511at2"/>
<evidence type="ECO:0000256" key="3">
    <source>
        <dbReference type="ARBA" id="ARBA00022837"/>
    </source>
</evidence>
<keyword evidence="8" id="KW-1185">Reference proteome</keyword>
<name>A0A558BZK4_9BACT</name>
<evidence type="ECO:0000259" key="5">
    <source>
        <dbReference type="Pfam" id="PF07971"/>
    </source>
</evidence>
<evidence type="ECO:0000256" key="4">
    <source>
        <dbReference type="SAM" id="SignalP"/>
    </source>
</evidence>